<comment type="caution">
    <text evidence="3">The sequence shown here is derived from an EMBL/GenBank/DDBJ whole genome shotgun (WGS) entry which is preliminary data.</text>
</comment>
<sequence>MAKRRDVGAWGEAIAARYLTERGYVLRARNWRHDHGELDIVAERGDTIIFVEVRARRSDAYGRPQETLSRRKRAKLITTAQAYLDAHGLQDAQWQIDVIAIELDRHNAAPQLEHIECAIEG</sequence>
<protein>
    <recommendedName>
        <fullName evidence="2">UPF0102 protein CUN48_02605</fullName>
    </recommendedName>
</protein>
<gene>
    <name evidence="3" type="ORF">CUN48_02605</name>
</gene>
<evidence type="ECO:0000256" key="2">
    <source>
        <dbReference type="HAMAP-Rule" id="MF_00048"/>
    </source>
</evidence>
<dbReference type="HAMAP" id="MF_00048">
    <property type="entry name" value="UPF0102"/>
    <property type="match status" value="1"/>
</dbReference>
<dbReference type="SUPFAM" id="SSF52980">
    <property type="entry name" value="Restriction endonuclease-like"/>
    <property type="match status" value="1"/>
</dbReference>
<dbReference type="Pfam" id="PF02021">
    <property type="entry name" value="UPF0102"/>
    <property type="match status" value="1"/>
</dbReference>
<evidence type="ECO:0000256" key="1">
    <source>
        <dbReference type="ARBA" id="ARBA00006738"/>
    </source>
</evidence>
<dbReference type="AlphaFoldDB" id="A0A2M8QFK1"/>
<comment type="similarity">
    <text evidence="1 2">Belongs to the UPF0102 family.</text>
</comment>
<dbReference type="Proteomes" id="UP000230790">
    <property type="component" value="Unassembled WGS sequence"/>
</dbReference>
<reference evidence="3 4" key="1">
    <citation type="submission" date="2017-11" db="EMBL/GenBank/DDBJ databases">
        <title>Evolution of Phototrophy in the Chloroflexi Phylum Driven by Horizontal Gene Transfer.</title>
        <authorList>
            <person name="Ward L.M."/>
            <person name="Hemp J."/>
            <person name="Shih P.M."/>
            <person name="Mcglynn S.E."/>
            <person name="Fischer W."/>
        </authorList>
    </citation>
    <scope>NUCLEOTIDE SEQUENCE [LARGE SCALE GENOMIC DNA]</scope>
    <source>
        <strain evidence="3">JP3_7</strain>
    </source>
</reference>
<dbReference type="PANTHER" id="PTHR34039">
    <property type="entry name" value="UPF0102 PROTEIN YRAN"/>
    <property type="match status" value="1"/>
</dbReference>
<dbReference type="InterPro" id="IPR011335">
    <property type="entry name" value="Restrct_endonuc-II-like"/>
</dbReference>
<evidence type="ECO:0000313" key="4">
    <source>
        <dbReference type="Proteomes" id="UP000230790"/>
    </source>
</evidence>
<dbReference type="GO" id="GO:0003676">
    <property type="term" value="F:nucleic acid binding"/>
    <property type="evidence" value="ECO:0007669"/>
    <property type="project" value="InterPro"/>
</dbReference>
<evidence type="ECO:0000313" key="3">
    <source>
        <dbReference type="EMBL" id="PJF48593.1"/>
    </source>
</evidence>
<name>A0A2M8QFK1_9CHLR</name>
<dbReference type="InterPro" id="IPR011856">
    <property type="entry name" value="tRNA_endonuc-like_dom_sf"/>
</dbReference>
<dbReference type="NCBIfam" id="NF009154">
    <property type="entry name" value="PRK12497.3-3"/>
    <property type="match status" value="1"/>
</dbReference>
<dbReference type="EMBL" id="PGTN01000010">
    <property type="protein sequence ID" value="PJF48593.1"/>
    <property type="molecule type" value="Genomic_DNA"/>
</dbReference>
<dbReference type="NCBIfam" id="NF009150">
    <property type="entry name" value="PRK12497.1-3"/>
    <property type="match status" value="1"/>
</dbReference>
<dbReference type="PANTHER" id="PTHR34039:SF1">
    <property type="entry name" value="UPF0102 PROTEIN YRAN"/>
    <property type="match status" value="1"/>
</dbReference>
<dbReference type="Gene3D" id="3.40.1350.10">
    <property type="match status" value="1"/>
</dbReference>
<proteinExistence type="inferred from homology"/>
<dbReference type="InterPro" id="IPR003509">
    <property type="entry name" value="UPF0102_YraN-like"/>
</dbReference>
<accession>A0A2M8QFK1</accession>
<organism evidence="3 4">
    <name type="scientific">Candidatus Thermofonsia Clade 3 bacterium</name>
    <dbReference type="NCBI Taxonomy" id="2364212"/>
    <lineage>
        <taxon>Bacteria</taxon>
        <taxon>Bacillati</taxon>
        <taxon>Chloroflexota</taxon>
        <taxon>Candidatus Thermofontia</taxon>
        <taxon>Candidatus Thermofonsia Clade 3</taxon>
    </lineage>
</organism>
<dbReference type="CDD" id="cd20736">
    <property type="entry name" value="PoNe_Nuclease"/>
    <property type="match status" value="1"/>
</dbReference>
<dbReference type="NCBIfam" id="TIGR00252">
    <property type="entry name" value="YraN family protein"/>
    <property type="match status" value="1"/>
</dbReference>